<dbReference type="EMBL" id="UINC01057766">
    <property type="protein sequence ID" value="SVB79287.1"/>
    <property type="molecule type" value="Genomic_DNA"/>
</dbReference>
<name>A0A382GX61_9ZZZZ</name>
<reference evidence="1" key="1">
    <citation type="submission" date="2018-05" db="EMBL/GenBank/DDBJ databases">
        <authorList>
            <person name="Lanie J.A."/>
            <person name="Ng W.-L."/>
            <person name="Kazmierczak K.M."/>
            <person name="Andrzejewski T.M."/>
            <person name="Davidsen T.M."/>
            <person name="Wayne K.J."/>
            <person name="Tettelin H."/>
            <person name="Glass J.I."/>
            <person name="Rusch D."/>
            <person name="Podicherti R."/>
            <person name="Tsui H.-C.T."/>
            <person name="Winkler M.E."/>
        </authorList>
    </citation>
    <scope>NUCLEOTIDE SEQUENCE</scope>
</reference>
<feature type="non-terminal residue" evidence="1">
    <location>
        <position position="1"/>
    </location>
</feature>
<organism evidence="1">
    <name type="scientific">marine metagenome</name>
    <dbReference type="NCBI Taxonomy" id="408172"/>
    <lineage>
        <taxon>unclassified sequences</taxon>
        <taxon>metagenomes</taxon>
        <taxon>ecological metagenomes</taxon>
    </lineage>
</organism>
<proteinExistence type="predicted"/>
<dbReference type="AlphaFoldDB" id="A0A382GX61"/>
<sequence length="56" mass="5310">VAPVVVGVTVVGDAVLVGTAVVVAAGVVVTGATVPVPPLHPEATNNTSATACFLTT</sequence>
<protein>
    <submittedName>
        <fullName evidence="1">Uncharacterized protein</fullName>
    </submittedName>
</protein>
<evidence type="ECO:0000313" key="1">
    <source>
        <dbReference type="EMBL" id="SVB79287.1"/>
    </source>
</evidence>
<gene>
    <name evidence="1" type="ORF">METZ01_LOCUS232141</name>
</gene>
<accession>A0A382GX61</accession>